<dbReference type="GO" id="GO:0009507">
    <property type="term" value="C:chloroplast"/>
    <property type="evidence" value="ECO:0007669"/>
    <property type="project" value="UniProtKB-SubCell"/>
</dbReference>
<feature type="coiled-coil region" evidence="2">
    <location>
        <begin position="93"/>
        <end position="127"/>
    </location>
</feature>
<dbReference type="EnsemblProtists" id="EKX33073">
    <property type="protein sequence ID" value="EKX33073"/>
    <property type="gene ID" value="GUITHDRAFT_120734"/>
</dbReference>
<reference evidence="4 6" key="1">
    <citation type="journal article" date="2012" name="Nature">
        <title>Algal genomes reveal evolutionary mosaicism and the fate of nucleomorphs.</title>
        <authorList>
            <consortium name="DOE Joint Genome Institute"/>
            <person name="Curtis B.A."/>
            <person name="Tanifuji G."/>
            <person name="Burki F."/>
            <person name="Gruber A."/>
            <person name="Irimia M."/>
            <person name="Maruyama S."/>
            <person name="Arias M.C."/>
            <person name="Ball S.G."/>
            <person name="Gile G.H."/>
            <person name="Hirakawa Y."/>
            <person name="Hopkins J.F."/>
            <person name="Kuo A."/>
            <person name="Rensing S.A."/>
            <person name="Schmutz J."/>
            <person name="Symeonidi A."/>
            <person name="Elias M."/>
            <person name="Eveleigh R.J."/>
            <person name="Herman E.K."/>
            <person name="Klute M.J."/>
            <person name="Nakayama T."/>
            <person name="Obornik M."/>
            <person name="Reyes-Prieto A."/>
            <person name="Armbrust E.V."/>
            <person name="Aves S.J."/>
            <person name="Beiko R.G."/>
            <person name="Coutinho P."/>
            <person name="Dacks J.B."/>
            <person name="Durnford D.G."/>
            <person name="Fast N.M."/>
            <person name="Green B.R."/>
            <person name="Grisdale C.J."/>
            <person name="Hempel F."/>
            <person name="Henrissat B."/>
            <person name="Hoppner M.P."/>
            <person name="Ishida K."/>
            <person name="Kim E."/>
            <person name="Koreny L."/>
            <person name="Kroth P.G."/>
            <person name="Liu Y."/>
            <person name="Malik S.B."/>
            <person name="Maier U.G."/>
            <person name="McRose D."/>
            <person name="Mock T."/>
            <person name="Neilson J.A."/>
            <person name="Onodera N.T."/>
            <person name="Poole A.M."/>
            <person name="Pritham E.J."/>
            <person name="Richards T.A."/>
            <person name="Rocap G."/>
            <person name="Roy S.W."/>
            <person name="Sarai C."/>
            <person name="Schaack S."/>
            <person name="Shirato S."/>
            <person name="Slamovits C.H."/>
            <person name="Spencer D.F."/>
            <person name="Suzuki S."/>
            <person name="Worden A.Z."/>
            <person name="Zauner S."/>
            <person name="Barry K."/>
            <person name="Bell C."/>
            <person name="Bharti A.K."/>
            <person name="Crow J.A."/>
            <person name="Grimwood J."/>
            <person name="Kramer R."/>
            <person name="Lindquist E."/>
            <person name="Lucas S."/>
            <person name="Salamov A."/>
            <person name="McFadden G.I."/>
            <person name="Lane C.E."/>
            <person name="Keeling P.J."/>
            <person name="Gray M.W."/>
            <person name="Grigoriev I.V."/>
            <person name="Archibald J.M."/>
        </authorList>
    </citation>
    <scope>NUCLEOTIDE SEQUENCE</scope>
    <source>
        <strain evidence="4 6">CCMP2712</strain>
    </source>
</reference>
<keyword evidence="2" id="KW-0175">Coiled coil</keyword>
<dbReference type="KEGG" id="gtt:GUITHDRAFT_120734"/>
<dbReference type="Gene3D" id="3.40.50.300">
    <property type="entry name" value="P-loop containing nucleotide triphosphate hydrolases"/>
    <property type="match status" value="1"/>
</dbReference>
<evidence type="ECO:0000256" key="1">
    <source>
        <dbReference type="ARBA" id="ARBA00004229"/>
    </source>
</evidence>
<dbReference type="RefSeq" id="XP_005820053.1">
    <property type="nucleotide sequence ID" value="XM_005819996.1"/>
</dbReference>
<dbReference type="GeneID" id="17289821"/>
<name>L1IA19_GUITC</name>
<gene>
    <name evidence="4" type="ORF">GUITHDRAFT_120734</name>
</gene>
<reference evidence="6" key="2">
    <citation type="submission" date="2012-11" db="EMBL/GenBank/DDBJ databases">
        <authorList>
            <person name="Kuo A."/>
            <person name="Curtis B.A."/>
            <person name="Tanifuji G."/>
            <person name="Burki F."/>
            <person name="Gruber A."/>
            <person name="Irimia M."/>
            <person name="Maruyama S."/>
            <person name="Arias M.C."/>
            <person name="Ball S.G."/>
            <person name="Gile G.H."/>
            <person name="Hirakawa Y."/>
            <person name="Hopkins J.F."/>
            <person name="Rensing S.A."/>
            <person name="Schmutz J."/>
            <person name="Symeonidi A."/>
            <person name="Elias M."/>
            <person name="Eveleigh R.J."/>
            <person name="Herman E.K."/>
            <person name="Klute M.J."/>
            <person name="Nakayama T."/>
            <person name="Obornik M."/>
            <person name="Reyes-Prieto A."/>
            <person name="Armbrust E.V."/>
            <person name="Aves S.J."/>
            <person name="Beiko R.G."/>
            <person name="Coutinho P."/>
            <person name="Dacks J.B."/>
            <person name="Durnford D.G."/>
            <person name="Fast N.M."/>
            <person name="Green B.R."/>
            <person name="Grisdale C."/>
            <person name="Hempe F."/>
            <person name="Henrissat B."/>
            <person name="Hoppner M.P."/>
            <person name="Ishida K.-I."/>
            <person name="Kim E."/>
            <person name="Koreny L."/>
            <person name="Kroth P.G."/>
            <person name="Liu Y."/>
            <person name="Malik S.-B."/>
            <person name="Maier U.G."/>
            <person name="McRose D."/>
            <person name="Mock T."/>
            <person name="Neilson J.A."/>
            <person name="Onodera N.T."/>
            <person name="Poole A.M."/>
            <person name="Pritham E.J."/>
            <person name="Richards T.A."/>
            <person name="Rocap G."/>
            <person name="Roy S.W."/>
            <person name="Sarai C."/>
            <person name="Schaack S."/>
            <person name="Shirato S."/>
            <person name="Slamovits C.H."/>
            <person name="Spencer D.F."/>
            <person name="Suzuki S."/>
            <person name="Worden A.Z."/>
            <person name="Zauner S."/>
            <person name="Barry K."/>
            <person name="Bell C."/>
            <person name="Bharti A.K."/>
            <person name="Crow J.A."/>
            <person name="Grimwood J."/>
            <person name="Kramer R."/>
            <person name="Lindquist E."/>
            <person name="Lucas S."/>
            <person name="Salamov A."/>
            <person name="McFadden G.I."/>
            <person name="Lane C.E."/>
            <person name="Keeling P.J."/>
            <person name="Gray M.W."/>
            <person name="Grigoriev I.V."/>
            <person name="Archibald J.M."/>
        </authorList>
    </citation>
    <scope>NUCLEOTIDE SEQUENCE</scope>
    <source>
        <strain evidence="6">CCMP2712</strain>
    </source>
</reference>
<dbReference type="HOGENOM" id="CLU_016639_1_1_1"/>
<evidence type="ECO:0000313" key="4">
    <source>
        <dbReference type="EMBL" id="EKX33073.1"/>
    </source>
</evidence>
<dbReference type="SUPFAM" id="SSF52540">
    <property type="entry name" value="P-loop containing nucleoside triphosphate hydrolases"/>
    <property type="match status" value="1"/>
</dbReference>
<comment type="subcellular location">
    <subcellularLocation>
        <location evidence="1">Plastid</location>
        <location evidence="1">Chloroplast</location>
    </subcellularLocation>
</comment>
<dbReference type="EMBL" id="JH993157">
    <property type="protein sequence ID" value="EKX33073.1"/>
    <property type="molecule type" value="Genomic_DNA"/>
</dbReference>
<feature type="compositionally biased region" description="Basic and acidic residues" evidence="3">
    <location>
        <begin position="1"/>
        <end position="27"/>
    </location>
</feature>
<sequence>MAEQVGKADKDPLAEVKMRSPQREARGRGARAMGAREGGRGDISGGGEICESSPEGNNEASKRRRVCYSRMNVSNQSAEQEGEGYVKPVGTDIKGVEEKIEHVEAKIRGVEGKMQLVEQNIQEVLDQIRHEQDPTMKAALVRRHEQLGDDKKQLGDDKMQLGEEKLILLRQSTGSHVPPIAWIESDARLDRTGFCNDNKYFRLDASYLQRDGELLLYCREAFKNQHCFLREKVVEKQALGWIQGPPGTGKTTTTLAFCLSLDMREWSVTLIRLNASDDADCIQILGDKRRSCSIPKRSSWVGINRMLEEWQDYKKGFVVLDGILRHESHHVDFLDACRKWLLADRENRRVVVATSMSSRGKTNDEADNRVNLQEHTVVSWTESEYLEAVEWDDFYQGVACMLEEDESAASMGLKTWKRNRSEREKIKLKYYLAGGSCRYMFETPASLVKQRLDTALRFCPNLEIIFDGNIGDSSPQTVNRLIACFEYNGASIWMPVSKYVATKLAEAVELDTLTRLFSKYGASNPTTRGHLFELFFFKKIKYGLSLRYRGSQELTQWEGCPVITFDAKGGMQTLPAERTCLKPVNPFQGGYDAIIVEPRGKLVEFVQVTEANVHAFKLAFFAEALTGLGIPAAGWKVRVVFMVPRESLEAFRIGQITGSGALEEYGWKRGQEGRQAEVAGIDVV</sequence>
<evidence type="ECO:0000256" key="2">
    <source>
        <dbReference type="SAM" id="Coils"/>
    </source>
</evidence>
<dbReference type="eggNOG" id="ENOG502SI4E">
    <property type="taxonomic scope" value="Eukaryota"/>
</dbReference>
<feature type="region of interest" description="Disordered" evidence="3">
    <location>
        <begin position="1"/>
        <end position="62"/>
    </location>
</feature>
<dbReference type="InterPro" id="IPR027417">
    <property type="entry name" value="P-loop_NTPase"/>
</dbReference>
<evidence type="ECO:0000313" key="6">
    <source>
        <dbReference type="Proteomes" id="UP000011087"/>
    </source>
</evidence>
<accession>L1IA19</accession>
<keyword evidence="6" id="KW-1185">Reference proteome</keyword>
<reference evidence="5" key="3">
    <citation type="submission" date="2015-06" db="UniProtKB">
        <authorList>
            <consortium name="EnsemblProtists"/>
        </authorList>
    </citation>
    <scope>IDENTIFICATION</scope>
</reference>
<proteinExistence type="predicted"/>
<protein>
    <submittedName>
        <fullName evidence="4 5">Uncharacterized protein</fullName>
    </submittedName>
</protein>
<dbReference type="Proteomes" id="UP000011087">
    <property type="component" value="Unassembled WGS sequence"/>
</dbReference>
<evidence type="ECO:0000313" key="5">
    <source>
        <dbReference type="EnsemblProtists" id="EKX33073"/>
    </source>
</evidence>
<evidence type="ECO:0000256" key="3">
    <source>
        <dbReference type="SAM" id="MobiDB-lite"/>
    </source>
</evidence>
<dbReference type="AlphaFoldDB" id="L1IA19"/>
<organism evidence="4">
    <name type="scientific">Guillardia theta (strain CCMP2712)</name>
    <name type="common">Cryptophyte</name>
    <dbReference type="NCBI Taxonomy" id="905079"/>
    <lineage>
        <taxon>Eukaryota</taxon>
        <taxon>Cryptophyceae</taxon>
        <taxon>Pyrenomonadales</taxon>
        <taxon>Geminigeraceae</taxon>
        <taxon>Guillardia</taxon>
    </lineage>
</organism>
<dbReference type="PaxDb" id="55529-EKX33073"/>